<dbReference type="SUPFAM" id="SSF54593">
    <property type="entry name" value="Glyoxalase/Bleomycin resistance protein/Dihydroxybiphenyl dioxygenase"/>
    <property type="match status" value="1"/>
</dbReference>
<dbReference type="AlphaFoldDB" id="A0A9W7DQP1"/>
<evidence type="ECO:0000259" key="1">
    <source>
        <dbReference type="PROSITE" id="PS51819"/>
    </source>
</evidence>
<evidence type="ECO:0000313" key="3">
    <source>
        <dbReference type="Proteomes" id="UP001165122"/>
    </source>
</evidence>
<gene>
    <name evidence="2" type="ORF">TrLO_g10381</name>
</gene>
<dbReference type="Proteomes" id="UP001165122">
    <property type="component" value="Unassembled WGS sequence"/>
</dbReference>
<comment type="caution">
    <text evidence="2">The sequence shown here is derived from an EMBL/GenBank/DDBJ whole genome shotgun (WGS) entry which is preliminary data.</text>
</comment>
<name>A0A9W7DQP1_9STRA</name>
<dbReference type="InterPro" id="IPR037523">
    <property type="entry name" value="VOC_core"/>
</dbReference>
<dbReference type="CDD" id="cd06587">
    <property type="entry name" value="VOC"/>
    <property type="match status" value="1"/>
</dbReference>
<sequence>MLGLRRMLSTIRVKQFDHVCLAVTDIEASISWYTACLGLRVKHVNSPHFYPTCKESPAFLVGEGGGVAVALLRVKEEERILDHRGAHVAFKLEVGEWEEARGKLTEILEKNKVKETGRVDVEYCDYGMQQSLFFHDPDLNVLELTCWKEKERR</sequence>
<dbReference type="InterPro" id="IPR029068">
    <property type="entry name" value="Glyas_Bleomycin-R_OHBP_Dase"/>
</dbReference>
<reference evidence="3" key="1">
    <citation type="journal article" date="2023" name="Commun. Biol.">
        <title>Genome analysis of Parmales, the sister group of diatoms, reveals the evolutionary specialization of diatoms from phago-mixotrophs to photoautotrophs.</title>
        <authorList>
            <person name="Ban H."/>
            <person name="Sato S."/>
            <person name="Yoshikawa S."/>
            <person name="Yamada K."/>
            <person name="Nakamura Y."/>
            <person name="Ichinomiya M."/>
            <person name="Sato N."/>
            <person name="Blanc-Mathieu R."/>
            <person name="Endo H."/>
            <person name="Kuwata A."/>
            <person name="Ogata H."/>
        </authorList>
    </citation>
    <scope>NUCLEOTIDE SEQUENCE [LARGE SCALE GENOMIC DNA]</scope>
    <source>
        <strain evidence="3">NIES 3700</strain>
    </source>
</reference>
<dbReference type="Pfam" id="PF00903">
    <property type="entry name" value="Glyoxalase"/>
    <property type="match status" value="1"/>
</dbReference>
<organism evidence="2 3">
    <name type="scientific">Triparma laevis f. longispina</name>
    <dbReference type="NCBI Taxonomy" id="1714387"/>
    <lineage>
        <taxon>Eukaryota</taxon>
        <taxon>Sar</taxon>
        <taxon>Stramenopiles</taxon>
        <taxon>Ochrophyta</taxon>
        <taxon>Bolidophyceae</taxon>
        <taxon>Parmales</taxon>
        <taxon>Triparmaceae</taxon>
        <taxon>Triparma</taxon>
    </lineage>
</organism>
<dbReference type="Gene3D" id="3.10.180.10">
    <property type="entry name" value="2,3-Dihydroxybiphenyl 1,2-Dioxygenase, domain 1"/>
    <property type="match status" value="1"/>
</dbReference>
<keyword evidence="3" id="KW-1185">Reference proteome</keyword>
<accession>A0A9W7DQP1</accession>
<feature type="domain" description="VOC" evidence="1">
    <location>
        <begin position="15"/>
        <end position="147"/>
    </location>
</feature>
<proteinExistence type="predicted"/>
<dbReference type="InterPro" id="IPR004360">
    <property type="entry name" value="Glyas_Fos-R_dOase_dom"/>
</dbReference>
<protein>
    <recommendedName>
        <fullName evidence="1">VOC domain-containing protein</fullName>
    </recommendedName>
</protein>
<dbReference type="PROSITE" id="PS51819">
    <property type="entry name" value="VOC"/>
    <property type="match status" value="1"/>
</dbReference>
<dbReference type="EMBL" id="BRXW01000419">
    <property type="protein sequence ID" value="GMH52654.1"/>
    <property type="molecule type" value="Genomic_DNA"/>
</dbReference>
<evidence type="ECO:0000313" key="2">
    <source>
        <dbReference type="EMBL" id="GMH52654.1"/>
    </source>
</evidence>
<dbReference type="OrthoDB" id="5371818at2759"/>